<evidence type="ECO:0000313" key="3">
    <source>
        <dbReference type="Proteomes" id="UP001148838"/>
    </source>
</evidence>
<dbReference type="EMBL" id="JAJSOF020000041">
    <property type="protein sequence ID" value="KAJ4426010.1"/>
    <property type="molecule type" value="Genomic_DNA"/>
</dbReference>
<accession>A0ABQ8RWF8</accession>
<sequence length="542" mass="60848">MLRVTRVFVVMDVIKMEPEVDRLDLQPYDNTYKTGENEALPEVSSTKRSRKKLPKLQVKGMKTECLDHSCDLTSQMNTEDTQVPVSFAVMKCEGEDSLMSGSSPVFKSEVEEYAFDLDRFQQAQKVEVSSEEDEVLTESIVDVENSVLQEYTGIDGGEDKWTQCGSHRPDGSDITNLSRKKLPKLEVVGLKTECLDHSCDFTSQMNVEDTQVPVSFAVMKCEGGDTLMSVSSPVFKSEVEEYAFDLDRYQKAQKVEVSSEEDEVLTESIVDVENSVLQEYTGIDGGEDKWTQCGSHRPDGSDITNLSTDNAGEMSLRSSTESYLAFARIGLRENPGKNLNQVTCPDRVSNPGHLVLQPDALTVTPQIIIGAATPLFPSCATCRIIIGACSPDTPLFSSCATSQIIIGACSPDTPLFSSCATCRIICPAFFIMCYTSDHHRGLQPRYPAFFIMCYTSDHHRGLQPRYPAFFIMCYMSDHHRGLQPRYPAFYVMCYTSDHHRGLQPRYPSFYIMCYTSDHHRGLEPRYPAFYIMCYTSDHHQGL</sequence>
<proteinExistence type="predicted"/>
<reference evidence="2 3" key="1">
    <citation type="journal article" date="2022" name="Allergy">
        <title>Genome assembly and annotation of Periplaneta americana reveal a comprehensive cockroach allergen profile.</title>
        <authorList>
            <person name="Wang L."/>
            <person name="Xiong Q."/>
            <person name="Saelim N."/>
            <person name="Wang L."/>
            <person name="Nong W."/>
            <person name="Wan A.T."/>
            <person name="Shi M."/>
            <person name="Liu X."/>
            <person name="Cao Q."/>
            <person name="Hui J.H.L."/>
            <person name="Sookrung N."/>
            <person name="Leung T.F."/>
            <person name="Tungtrongchitr A."/>
            <person name="Tsui S.K.W."/>
        </authorList>
    </citation>
    <scope>NUCLEOTIDE SEQUENCE [LARGE SCALE GENOMIC DNA]</scope>
    <source>
        <strain evidence="2">PWHHKU_190912</strain>
    </source>
</reference>
<evidence type="ECO:0000313" key="2">
    <source>
        <dbReference type="EMBL" id="KAJ4426010.1"/>
    </source>
</evidence>
<gene>
    <name evidence="2" type="ORF">ANN_27637</name>
</gene>
<keyword evidence="3" id="KW-1185">Reference proteome</keyword>
<feature type="region of interest" description="Disordered" evidence="1">
    <location>
        <begin position="28"/>
        <end position="53"/>
    </location>
</feature>
<organism evidence="2 3">
    <name type="scientific">Periplaneta americana</name>
    <name type="common">American cockroach</name>
    <name type="synonym">Blatta americana</name>
    <dbReference type="NCBI Taxonomy" id="6978"/>
    <lineage>
        <taxon>Eukaryota</taxon>
        <taxon>Metazoa</taxon>
        <taxon>Ecdysozoa</taxon>
        <taxon>Arthropoda</taxon>
        <taxon>Hexapoda</taxon>
        <taxon>Insecta</taxon>
        <taxon>Pterygota</taxon>
        <taxon>Neoptera</taxon>
        <taxon>Polyneoptera</taxon>
        <taxon>Dictyoptera</taxon>
        <taxon>Blattodea</taxon>
        <taxon>Blattoidea</taxon>
        <taxon>Blattidae</taxon>
        <taxon>Blattinae</taxon>
        <taxon>Periplaneta</taxon>
    </lineage>
</organism>
<comment type="caution">
    <text evidence="2">The sequence shown here is derived from an EMBL/GenBank/DDBJ whole genome shotgun (WGS) entry which is preliminary data.</text>
</comment>
<protein>
    <submittedName>
        <fullName evidence="2">Uncharacterized protein</fullName>
    </submittedName>
</protein>
<evidence type="ECO:0000256" key="1">
    <source>
        <dbReference type="SAM" id="MobiDB-lite"/>
    </source>
</evidence>
<name>A0ABQ8RWF8_PERAM</name>
<dbReference type="Proteomes" id="UP001148838">
    <property type="component" value="Unassembled WGS sequence"/>
</dbReference>